<comment type="caution">
    <text evidence="1">The sequence shown here is derived from an EMBL/GenBank/DDBJ whole genome shotgun (WGS) entry which is preliminary data.</text>
</comment>
<gene>
    <name evidence="1" type="ORF">PV327_011386</name>
</gene>
<protein>
    <submittedName>
        <fullName evidence="1">Uncharacterized protein</fullName>
    </submittedName>
</protein>
<keyword evidence="2" id="KW-1185">Reference proteome</keyword>
<sequence>MDNQNALLLLKSNNPAPTVEQMNSDRIIQLANNHWALCRVESHPPFKPQIVGDIYIQEICTSKCSIRRIMMTRNCV</sequence>
<proteinExistence type="predicted"/>
<name>A0AA39EZQ6_MICHY</name>
<dbReference type="AlphaFoldDB" id="A0AA39EZQ6"/>
<dbReference type="Proteomes" id="UP001168972">
    <property type="component" value="Unassembled WGS sequence"/>
</dbReference>
<organism evidence="1 2">
    <name type="scientific">Microctonus hyperodae</name>
    <name type="common">Parasitoid wasp</name>
    <dbReference type="NCBI Taxonomy" id="165561"/>
    <lineage>
        <taxon>Eukaryota</taxon>
        <taxon>Metazoa</taxon>
        <taxon>Ecdysozoa</taxon>
        <taxon>Arthropoda</taxon>
        <taxon>Hexapoda</taxon>
        <taxon>Insecta</taxon>
        <taxon>Pterygota</taxon>
        <taxon>Neoptera</taxon>
        <taxon>Endopterygota</taxon>
        <taxon>Hymenoptera</taxon>
        <taxon>Apocrita</taxon>
        <taxon>Ichneumonoidea</taxon>
        <taxon>Braconidae</taxon>
        <taxon>Euphorinae</taxon>
        <taxon>Microctonus</taxon>
    </lineage>
</organism>
<evidence type="ECO:0000313" key="1">
    <source>
        <dbReference type="EMBL" id="KAK0157108.1"/>
    </source>
</evidence>
<reference evidence="1" key="1">
    <citation type="journal article" date="2023" name="bioRxiv">
        <title>Scaffold-level genome assemblies of two parasitoid biocontrol wasps reveal the parthenogenesis mechanism and an associated novel virus.</title>
        <authorList>
            <person name="Inwood S."/>
            <person name="Skelly J."/>
            <person name="Guhlin J."/>
            <person name="Harrop T."/>
            <person name="Goldson S."/>
            <person name="Dearden P."/>
        </authorList>
    </citation>
    <scope>NUCLEOTIDE SEQUENCE</scope>
    <source>
        <strain evidence="1">Lincoln</strain>
        <tissue evidence="1">Whole body</tissue>
    </source>
</reference>
<dbReference type="EMBL" id="JAQQBR010002334">
    <property type="protein sequence ID" value="KAK0157108.1"/>
    <property type="molecule type" value="Genomic_DNA"/>
</dbReference>
<accession>A0AA39EZQ6</accession>
<evidence type="ECO:0000313" key="2">
    <source>
        <dbReference type="Proteomes" id="UP001168972"/>
    </source>
</evidence>
<reference evidence="1" key="2">
    <citation type="submission" date="2023-03" db="EMBL/GenBank/DDBJ databases">
        <authorList>
            <person name="Inwood S.N."/>
            <person name="Skelly J.G."/>
            <person name="Guhlin J."/>
            <person name="Harrop T.W.R."/>
            <person name="Goldson S.G."/>
            <person name="Dearden P.K."/>
        </authorList>
    </citation>
    <scope>NUCLEOTIDE SEQUENCE</scope>
    <source>
        <strain evidence="1">Lincoln</strain>
        <tissue evidence="1">Whole body</tissue>
    </source>
</reference>